<feature type="compositionally biased region" description="Low complexity" evidence="1">
    <location>
        <begin position="195"/>
        <end position="211"/>
    </location>
</feature>
<proteinExistence type="predicted"/>
<keyword evidence="3" id="KW-1185">Reference proteome</keyword>
<accession>A0A2A9NZM6</accession>
<sequence length="232" mass="25812">MGRWTQCEEDSSRLPEGMVRVAYDADTMRYTFRDMRSGQLYRSAPGEAFGTLYPVTEQLSRPNAFAPDGPDNHRSHSTAQNPFTTFHDILPAHSITTSPTKAHPSKLPSRLRSNTTSHSRSHSTPIPESPQAGVHAFPSRSKSARIPNNRRQRSPHGHDGYSHDSRNSTSRGTTSPTWVQHSHASPGRTGDKPGLSSISSMLSSISRSLTTIRRRTHDTRSGNDKRDGFRRL</sequence>
<dbReference type="AlphaFoldDB" id="A0A2A9NZM6"/>
<name>A0A2A9NZM6_9AGAR</name>
<dbReference type="OrthoDB" id="2107166at2759"/>
<organism evidence="2 3">
    <name type="scientific">Amanita thiersii Skay4041</name>
    <dbReference type="NCBI Taxonomy" id="703135"/>
    <lineage>
        <taxon>Eukaryota</taxon>
        <taxon>Fungi</taxon>
        <taxon>Dikarya</taxon>
        <taxon>Basidiomycota</taxon>
        <taxon>Agaricomycotina</taxon>
        <taxon>Agaricomycetes</taxon>
        <taxon>Agaricomycetidae</taxon>
        <taxon>Agaricales</taxon>
        <taxon>Pluteineae</taxon>
        <taxon>Amanitaceae</taxon>
        <taxon>Amanita</taxon>
    </lineage>
</organism>
<feature type="compositionally biased region" description="Low complexity" evidence="1">
    <location>
        <begin position="110"/>
        <end position="124"/>
    </location>
</feature>
<dbReference type="Proteomes" id="UP000242287">
    <property type="component" value="Unassembled WGS sequence"/>
</dbReference>
<feature type="compositionally biased region" description="Basic and acidic residues" evidence="1">
    <location>
        <begin position="156"/>
        <end position="166"/>
    </location>
</feature>
<feature type="region of interest" description="Disordered" evidence="1">
    <location>
        <begin position="61"/>
        <end position="81"/>
    </location>
</feature>
<evidence type="ECO:0008006" key="4">
    <source>
        <dbReference type="Google" id="ProtNLM"/>
    </source>
</evidence>
<feature type="compositionally biased region" description="Basic and acidic residues" evidence="1">
    <location>
        <begin position="218"/>
        <end position="232"/>
    </location>
</feature>
<evidence type="ECO:0000313" key="3">
    <source>
        <dbReference type="Proteomes" id="UP000242287"/>
    </source>
</evidence>
<protein>
    <recommendedName>
        <fullName evidence="4">Carbohydrate-binding module family 50 protein</fullName>
    </recommendedName>
</protein>
<evidence type="ECO:0000256" key="1">
    <source>
        <dbReference type="SAM" id="MobiDB-lite"/>
    </source>
</evidence>
<feature type="compositionally biased region" description="Polar residues" evidence="1">
    <location>
        <begin position="167"/>
        <end position="183"/>
    </location>
</feature>
<evidence type="ECO:0000313" key="2">
    <source>
        <dbReference type="EMBL" id="PFH53483.1"/>
    </source>
</evidence>
<dbReference type="EMBL" id="KZ301973">
    <property type="protein sequence ID" value="PFH53483.1"/>
    <property type="molecule type" value="Genomic_DNA"/>
</dbReference>
<feature type="region of interest" description="Disordered" evidence="1">
    <location>
        <begin position="95"/>
        <end position="232"/>
    </location>
</feature>
<reference evidence="2 3" key="1">
    <citation type="submission" date="2014-02" db="EMBL/GenBank/DDBJ databases">
        <title>Transposable element dynamics among asymbiotic and ectomycorrhizal Amanita fungi.</title>
        <authorList>
            <consortium name="DOE Joint Genome Institute"/>
            <person name="Hess J."/>
            <person name="Skrede I."/>
            <person name="Wolfe B."/>
            <person name="LaButti K."/>
            <person name="Ohm R.A."/>
            <person name="Grigoriev I.V."/>
            <person name="Pringle A."/>
        </authorList>
    </citation>
    <scope>NUCLEOTIDE SEQUENCE [LARGE SCALE GENOMIC DNA]</scope>
    <source>
        <strain evidence="2 3">SKay4041</strain>
    </source>
</reference>
<gene>
    <name evidence="2" type="ORF">AMATHDRAFT_1143</name>
</gene>